<dbReference type="OrthoDB" id="6092766at2759"/>
<name>A0A8B8AJF0_CRAVI</name>
<dbReference type="Proteomes" id="UP000694844">
    <property type="component" value="Chromosome 7"/>
</dbReference>
<accession>A0A8B8AJF0</accession>
<reference evidence="4" key="1">
    <citation type="submission" date="2025-08" db="UniProtKB">
        <authorList>
            <consortium name="RefSeq"/>
        </authorList>
    </citation>
    <scope>IDENTIFICATION</scope>
    <source>
        <tissue evidence="4">Whole sample</tissue>
    </source>
</reference>
<dbReference type="AlphaFoldDB" id="A0A8B8AJF0"/>
<protein>
    <submittedName>
        <fullName evidence="4">Uncharacterized protein LOC111102991 isoform X2</fullName>
    </submittedName>
</protein>
<proteinExistence type="predicted"/>
<evidence type="ECO:0000256" key="2">
    <source>
        <dbReference type="SAM" id="Phobius"/>
    </source>
</evidence>
<keyword evidence="2" id="KW-1133">Transmembrane helix</keyword>
<gene>
    <name evidence="4" type="primary">LOC111102991</name>
</gene>
<organism evidence="3 4">
    <name type="scientific">Crassostrea virginica</name>
    <name type="common">Eastern oyster</name>
    <dbReference type="NCBI Taxonomy" id="6565"/>
    <lineage>
        <taxon>Eukaryota</taxon>
        <taxon>Metazoa</taxon>
        <taxon>Spiralia</taxon>
        <taxon>Lophotrochozoa</taxon>
        <taxon>Mollusca</taxon>
        <taxon>Bivalvia</taxon>
        <taxon>Autobranchia</taxon>
        <taxon>Pteriomorphia</taxon>
        <taxon>Ostreida</taxon>
        <taxon>Ostreoidea</taxon>
        <taxon>Ostreidae</taxon>
        <taxon>Crassostrea</taxon>
    </lineage>
</organism>
<dbReference type="GeneID" id="111102991"/>
<dbReference type="RefSeq" id="XP_022291667.1">
    <property type="nucleotide sequence ID" value="XM_022435959.1"/>
</dbReference>
<sequence>MTPVDVCPQNLTKVLEAAKKLGCGNDDYGKNQYLCLPNVNKTSLIEFCYKGTLGLQEKVSEGKLTRTSCVGFLSGCPESPFITSDFYKYSACQELNPEHQCYKFDPHCPPKNDVETNDTPATICILVVYIGLVIFFIALFCILSFCRRRRKRRRRQFNAEDIEGEILKDNQEENGKRDPQLVDENTGHSEPDKSRKRIETREAKGTSLEKLKDATLKEMKKLLKEDREFTWLKNAVLSIMHCIEIDTETNDVYKNMQDVLQIGTRITQNLKQSISEVKATCTFLATVLQKDQYLLKNIKRFDDGEEYSELRPARTLGIRLEERLILSSTFFTQITEDTPSNMIDASLQIFSEIETVNVLERWQSDFEQYIRTSNVESAVLATILLNLYCRIAMLHSYVLWQVYCIKQSHNYDQSTTNGVFEIIDRCHKSSVNMLECLEHPKVDHAVFLTVFHITENGNVEYHLKSLGIKTHVVDESFYERNHYIQCKNLPDVKLQIKKDGSSIWGTTETTDYGKFRFESVEGREMDNICYIRSAHDDLTNHYIQMKSDGSCRIVKNRPDQGGKWKLVQIMIHNHPSFFISSLDWRGKFLYIESATEKLKGEEYFNMMERGLWKFREDFETYM</sequence>
<keyword evidence="2" id="KW-0472">Membrane</keyword>
<evidence type="ECO:0000313" key="4">
    <source>
        <dbReference type="RefSeq" id="XP_022291667.1"/>
    </source>
</evidence>
<feature type="transmembrane region" description="Helical" evidence="2">
    <location>
        <begin position="126"/>
        <end position="146"/>
    </location>
</feature>
<keyword evidence="3" id="KW-1185">Reference proteome</keyword>
<keyword evidence="2" id="KW-0812">Transmembrane</keyword>
<feature type="region of interest" description="Disordered" evidence="1">
    <location>
        <begin position="168"/>
        <end position="202"/>
    </location>
</feature>
<evidence type="ECO:0000313" key="3">
    <source>
        <dbReference type="Proteomes" id="UP000694844"/>
    </source>
</evidence>
<evidence type="ECO:0000256" key="1">
    <source>
        <dbReference type="SAM" id="MobiDB-lite"/>
    </source>
</evidence>